<evidence type="ECO:0000313" key="4">
    <source>
        <dbReference type="Proteomes" id="UP000326178"/>
    </source>
</evidence>
<gene>
    <name evidence="3" type="ORF">CP967_11390</name>
</gene>
<protein>
    <submittedName>
        <fullName evidence="3">Uncharacterized protein</fullName>
    </submittedName>
</protein>
<proteinExistence type="predicted"/>
<organism evidence="3 4">
    <name type="scientific">Streptomyces nitrosporeus</name>
    <dbReference type="NCBI Taxonomy" id="28894"/>
    <lineage>
        <taxon>Bacteria</taxon>
        <taxon>Bacillati</taxon>
        <taxon>Actinomycetota</taxon>
        <taxon>Actinomycetes</taxon>
        <taxon>Kitasatosporales</taxon>
        <taxon>Streptomycetaceae</taxon>
        <taxon>Streptomyces</taxon>
    </lineage>
</organism>
<dbReference type="OrthoDB" id="4191592at2"/>
<feature type="transmembrane region" description="Helical" evidence="2">
    <location>
        <begin position="277"/>
        <end position="295"/>
    </location>
</feature>
<keyword evidence="2" id="KW-0812">Transmembrane</keyword>
<feature type="transmembrane region" description="Helical" evidence="2">
    <location>
        <begin position="121"/>
        <end position="140"/>
    </location>
</feature>
<dbReference type="RefSeq" id="WP_150487867.1">
    <property type="nucleotide sequence ID" value="NZ_BMUV01000001.1"/>
</dbReference>
<dbReference type="KEGG" id="snk:CP967_11390"/>
<accession>A0A5J6F801</accession>
<dbReference type="AlphaFoldDB" id="A0A5J6F801"/>
<evidence type="ECO:0000256" key="2">
    <source>
        <dbReference type="SAM" id="Phobius"/>
    </source>
</evidence>
<feature type="transmembrane region" description="Helical" evidence="2">
    <location>
        <begin position="160"/>
        <end position="178"/>
    </location>
</feature>
<name>A0A5J6F801_9ACTN</name>
<keyword evidence="2" id="KW-1133">Transmembrane helix</keyword>
<dbReference type="Proteomes" id="UP000326178">
    <property type="component" value="Chromosome"/>
</dbReference>
<evidence type="ECO:0000256" key="1">
    <source>
        <dbReference type="SAM" id="MobiDB-lite"/>
    </source>
</evidence>
<feature type="transmembrane region" description="Helical" evidence="2">
    <location>
        <begin position="12"/>
        <end position="33"/>
    </location>
</feature>
<feature type="transmembrane region" description="Helical" evidence="2">
    <location>
        <begin position="237"/>
        <end position="257"/>
    </location>
</feature>
<feature type="compositionally biased region" description="Pro residues" evidence="1">
    <location>
        <begin position="343"/>
        <end position="362"/>
    </location>
</feature>
<feature type="compositionally biased region" description="Gly residues" evidence="1">
    <location>
        <begin position="327"/>
        <end position="342"/>
    </location>
</feature>
<keyword evidence="2" id="KW-0472">Membrane</keyword>
<keyword evidence="4" id="KW-1185">Reference proteome</keyword>
<dbReference type="EMBL" id="CP023702">
    <property type="protein sequence ID" value="QEU72519.1"/>
    <property type="molecule type" value="Genomic_DNA"/>
</dbReference>
<reference evidence="3 4" key="1">
    <citation type="submission" date="2017-09" db="EMBL/GenBank/DDBJ databases">
        <authorList>
            <person name="Lee N."/>
            <person name="Cho B.-K."/>
        </authorList>
    </citation>
    <scope>NUCLEOTIDE SEQUENCE [LARGE SCALE GENOMIC DNA]</scope>
    <source>
        <strain evidence="3 4">ATCC 12769</strain>
    </source>
</reference>
<feature type="region of interest" description="Disordered" evidence="1">
    <location>
        <begin position="319"/>
        <end position="362"/>
    </location>
</feature>
<feature type="transmembrane region" description="Helical" evidence="2">
    <location>
        <begin position="80"/>
        <end position="101"/>
    </location>
</feature>
<sequence>MTLTRGARITGAVLYAVLGAVVVCWIVRDVLAVDEPLELLRFWAGYADAHPGASPATTQTDAVLFAVLAVAGATVRHSTAAAATMVVTGVVAFVLRLPSVWSAGSSWMDGRYSDELRTRALVSAFVVLAAALALIVTGSAGRGQPADAYEPLPARPAQGAGVVAFLALGTAGAVSVAWEIRRLFVLPDAVYPDWFTGGDAIPVSLTGAPPGWNSVALSAACLVAAWTALFRAVHARPLGLTAGGFLLVSGALAIAQAAHHEVLEHFGELTLEYQLNVATSFLLALAGAAALLALAPRGTADDRQDPGYGGYGYPPEGYGYPPAGPAPGHGYGYPQPGGTGGFGPPPGAPPAPPPPGPVPPGW</sequence>
<evidence type="ECO:0000313" key="3">
    <source>
        <dbReference type="EMBL" id="QEU72519.1"/>
    </source>
</evidence>